<organism evidence="1 2">
    <name type="scientific">Roridomyces roridus</name>
    <dbReference type="NCBI Taxonomy" id="1738132"/>
    <lineage>
        <taxon>Eukaryota</taxon>
        <taxon>Fungi</taxon>
        <taxon>Dikarya</taxon>
        <taxon>Basidiomycota</taxon>
        <taxon>Agaricomycotina</taxon>
        <taxon>Agaricomycetes</taxon>
        <taxon>Agaricomycetidae</taxon>
        <taxon>Agaricales</taxon>
        <taxon>Marasmiineae</taxon>
        <taxon>Mycenaceae</taxon>
        <taxon>Roridomyces</taxon>
    </lineage>
</organism>
<evidence type="ECO:0000313" key="1">
    <source>
        <dbReference type="EMBL" id="KAJ7651186.1"/>
    </source>
</evidence>
<accession>A0AAD7CLD0</accession>
<reference evidence="1" key="1">
    <citation type="submission" date="2023-03" db="EMBL/GenBank/DDBJ databases">
        <title>Massive genome expansion in bonnet fungi (Mycena s.s.) driven by repeated elements and novel gene families across ecological guilds.</title>
        <authorList>
            <consortium name="Lawrence Berkeley National Laboratory"/>
            <person name="Harder C.B."/>
            <person name="Miyauchi S."/>
            <person name="Viragh M."/>
            <person name="Kuo A."/>
            <person name="Thoen E."/>
            <person name="Andreopoulos B."/>
            <person name="Lu D."/>
            <person name="Skrede I."/>
            <person name="Drula E."/>
            <person name="Henrissat B."/>
            <person name="Morin E."/>
            <person name="Kohler A."/>
            <person name="Barry K."/>
            <person name="LaButti K."/>
            <person name="Morin E."/>
            <person name="Salamov A."/>
            <person name="Lipzen A."/>
            <person name="Mereny Z."/>
            <person name="Hegedus B."/>
            <person name="Baldrian P."/>
            <person name="Stursova M."/>
            <person name="Weitz H."/>
            <person name="Taylor A."/>
            <person name="Grigoriev I.V."/>
            <person name="Nagy L.G."/>
            <person name="Martin F."/>
            <person name="Kauserud H."/>
        </authorList>
    </citation>
    <scope>NUCLEOTIDE SEQUENCE</scope>
    <source>
        <strain evidence="1">9284</strain>
    </source>
</reference>
<sequence length="268" mass="30661">MKKLEHFSVYDRNPTTLCVPKGAMYIASCLTSLTFPCLSTCSIDLPFDEKKCFDIIQFLARHSTVTHLSSLIHGAFQGHQAPIVDLLPDLKHYDGSIQLLPMLSPRCRLTEVRLRWSGYDDTILPVELLDPRLPIIVSLEDYHSSDYEVQKRTLSLLSENMSHVASLHVRIPGRPEAHTEVLERLVKCLPRFSDLKYLALDIPMFKPKDGKWLVPQLWADACPTLTACSIRHRASRKVDDGWEEYSTQEFEVEAGFSVFESFLKRDKL</sequence>
<dbReference type="EMBL" id="JARKIF010000001">
    <property type="protein sequence ID" value="KAJ7651186.1"/>
    <property type="molecule type" value="Genomic_DNA"/>
</dbReference>
<evidence type="ECO:0000313" key="2">
    <source>
        <dbReference type="Proteomes" id="UP001221142"/>
    </source>
</evidence>
<comment type="caution">
    <text evidence="1">The sequence shown here is derived from an EMBL/GenBank/DDBJ whole genome shotgun (WGS) entry which is preliminary data.</text>
</comment>
<dbReference type="Proteomes" id="UP001221142">
    <property type="component" value="Unassembled WGS sequence"/>
</dbReference>
<keyword evidence="2" id="KW-1185">Reference proteome</keyword>
<name>A0AAD7CLD0_9AGAR</name>
<gene>
    <name evidence="1" type="ORF">FB45DRAFT_32252</name>
</gene>
<protein>
    <submittedName>
        <fullName evidence="1">Uncharacterized protein</fullName>
    </submittedName>
</protein>
<dbReference type="AlphaFoldDB" id="A0AAD7CLD0"/>
<proteinExistence type="predicted"/>